<accession>A0A0F8ZZ86</accession>
<organism evidence="1">
    <name type="scientific">marine sediment metagenome</name>
    <dbReference type="NCBI Taxonomy" id="412755"/>
    <lineage>
        <taxon>unclassified sequences</taxon>
        <taxon>metagenomes</taxon>
        <taxon>ecological metagenomes</taxon>
    </lineage>
</organism>
<protein>
    <submittedName>
        <fullName evidence="1">Uncharacterized protein</fullName>
    </submittedName>
</protein>
<reference evidence="1" key="1">
    <citation type="journal article" date="2015" name="Nature">
        <title>Complex archaea that bridge the gap between prokaryotes and eukaryotes.</title>
        <authorList>
            <person name="Spang A."/>
            <person name="Saw J.H."/>
            <person name="Jorgensen S.L."/>
            <person name="Zaremba-Niedzwiedzka K."/>
            <person name="Martijn J."/>
            <person name="Lind A.E."/>
            <person name="van Eijk R."/>
            <person name="Schleper C."/>
            <person name="Guy L."/>
            <person name="Ettema T.J."/>
        </authorList>
    </citation>
    <scope>NUCLEOTIDE SEQUENCE</scope>
</reference>
<sequence length="40" mass="4553">LSFLCLEYIIPSLFAPHFGALRDHYARSIGQKQANILDSF</sequence>
<dbReference type="AlphaFoldDB" id="A0A0F8ZZ86"/>
<comment type="caution">
    <text evidence="1">The sequence shown here is derived from an EMBL/GenBank/DDBJ whole genome shotgun (WGS) entry which is preliminary data.</text>
</comment>
<evidence type="ECO:0000313" key="1">
    <source>
        <dbReference type="EMBL" id="KKK99158.1"/>
    </source>
</evidence>
<feature type="non-terminal residue" evidence="1">
    <location>
        <position position="1"/>
    </location>
</feature>
<gene>
    <name evidence="1" type="ORF">LCGC14_2635530</name>
</gene>
<proteinExistence type="predicted"/>
<dbReference type="EMBL" id="LAZR01045318">
    <property type="protein sequence ID" value="KKK99158.1"/>
    <property type="molecule type" value="Genomic_DNA"/>
</dbReference>
<name>A0A0F8ZZ86_9ZZZZ</name>